<evidence type="ECO:0000256" key="9">
    <source>
        <dbReference type="RuleBase" id="RU365022"/>
    </source>
</evidence>
<dbReference type="GO" id="GO:0046872">
    <property type="term" value="F:metal ion binding"/>
    <property type="evidence" value="ECO:0007669"/>
    <property type="project" value="UniProtKB-KW"/>
</dbReference>
<comment type="similarity">
    <text evidence="9">Belongs to the CRISPR-associated exonuclease Cas4 family.</text>
</comment>
<dbReference type="EMBL" id="AP011782">
    <property type="protein sequence ID" value="BAL57696.1"/>
    <property type="molecule type" value="Genomic_DNA"/>
</dbReference>
<keyword evidence="1 9" id="KW-0540">Nuclease</keyword>
<feature type="domain" description="DUF83" evidence="10">
    <location>
        <begin position="12"/>
        <end position="170"/>
    </location>
</feature>
<keyword evidence="2 9" id="KW-0479">Metal-binding</keyword>
<dbReference type="NCBIfam" id="TIGR00372">
    <property type="entry name" value="cas4"/>
    <property type="match status" value="1"/>
</dbReference>
<dbReference type="Gene3D" id="3.90.320.10">
    <property type="match status" value="1"/>
</dbReference>
<keyword evidence="4 9" id="KW-0269">Exonuclease</keyword>
<comment type="function">
    <text evidence="9">CRISPR (clustered regularly interspaced short palindromic repeat) is an adaptive immune system that provides protection against mobile genetic elements (viruses, transposable elements and conjugative plasmids). CRISPR clusters contain sequences complementary to antecedent mobile elements and target invading nucleic acids. CRISPR clusters are transcribed and processed into CRISPR RNA (crRNA).</text>
</comment>
<evidence type="ECO:0000256" key="6">
    <source>
        <dbReference type="ARBA" id="ARBA00023014"/>
    </source>
</evidence>
<keyword evidence="8 9" id="KW-0464">Manganese</keyword>
<evidence type="ECO:0000259" key="10">
    <source>
        <dbReference type="Pfam" id="PF01930"/>
    </source>
</evidence>
<dbReference type="EC" id="3.1.12.1" evidence="9"/>
<keyword evidence="7 9" id="KW-0051">Antiviral defense</keyword>
<name>H5SNG0_9BACT</name>
<reference evidence="11" key="1">
    <citation type="journal article" date="2005" name="Environ. Microbiol.">
        <title>Genetic and functional properties of uncultivated thermophilic crenarchaeotes from a subsurface gold mine as revealed by analysis of genome fragments.</title>
        <authorList>
            <person name="Nunoura T."/>
            <person name="Hirayama H."/>
            <person name="Takami H."/>
            <person name="Oida H."/>
            <person name="Nishi S."/>
            <person name="Shimamura S."/>
            <person name="Suzuki Y."/>
            <person name="Inagaki F."/>
            <person name="Takai K."/>
            <person name="Nealson K.H."/>
            <person name="Horikoshi K."/>
        </authorList>
    </citation>
    <scope>NUCLEOTIDE SEQUENCE</scope>
</reference>
<keyword evidence="5 9" id="KW-0408">Iron</keyword>
<evidence type="ECO:0000256" key="7">
    <source>
        <dbReference type="ARBA" id="ARBA00023118"/>
    </source>
</evidence>
<dbReference type="PANTHER" id="PTHR37168:SF1">
    <property type="entry name" value="CRISPR-ASSOCIATED EXONUCLEASE CAS4"/>
    <property type="match status" value="1"/>
</dbReference>
<dbReference type="GO" id="GO:0051607">
    <property type="term" value="P:defense response to virus"/>
    <property type="evidence" value="ECO:0007669"/>
    <property type="project" value="UniProtKB-KW"/>
</dbReference>
<protein>
    <recommendedName>
        <fullName evidence="9">CRISPR-associated exonuclease Cas4</fullName>
        <ecNumber evidence="9">3.1.12.1</ecNumber>
    </recommendedName>
</protein>
<dbReference type="GO" id="GO:0004527">
    <property type="term" value="F:exonuclease activity"/>
    <property type="evidence" value="ECO:0007669"/>
    <property type="project" value="UniProtKB-KW"/>
</dbReference>
<keyword evidence="6 9" id="KW-0411">Iron-sulfur</keyword>
<gene>
    <name evidence="11" type="ORF">HGMM_F52A12C16</name>
</gene>
<evidence type="ECO:0000313" key="11">
    <source>
        <dbReference type="EMBL" id="BAL57696.1"/>
    </source>
</evidence>
<dbReference type="GO" id="GO:0051536">
    <property type="term" value="F:iron-sulfur cluster binding"/>
    <property type="evidence" value="ECO:0007669"/>
    <property type="project" value="UniProtKB-KW"/>
</dbReference>
<sequence>MVTPVSANPIFTGTQVNYSLVCPRKLWLFSKDLDMEHTSEYVELGRFLHESSFARHDKEILIDRIKIDFSSGDGIIHEVKKSDAVEEAHLFQVLYYLYYLKRAKGLSALKGRIHYPKLRQTLDVELTPEREAELEAILRKIDEILASEQPPPRLEKISFCKKCSYYELCYS</sequence>
<dbReference type="InterPro" id="IPR022765">
    <property type="entry name" value="Dna2/Cas4_DUF83"/>
</dbReference>
<dbReference type="PANTHER" id="PTHR37168">
    <property type="entry name" value="CRISPR-ASSOCIATED EXONUCLEASE CAS4"/>
    <property type="match status" value="1"/>
</dbReference>
<evidence type="ECO:0000256" key="1">
    <source>
        <dbReference type="ARBA" id="ARBA00022722"/>
    </source>
</evidence>
<keyword evidence="3 9" id="KW-0378">Hydrolase</keyword>
<evidence type="ECO:0000256" key="2">
    <source>
        <dbReference type="ARBA" id="ARBA00022723"/>
    </source>
</evidence>
<comment type="cofactor">
    <cofactor evidence="9">
        <name>iron-sulfur cluster</name>
        <dbReference type="ChEBI" id="CHEBI:30408"/>
    </cofactor>
</comment>
<dbReference type="InterPro" id="IPR011604">
    <property type="entry name" value="PDDEXK-like_dom_sf"/>
</dbReference>
<evidence type="ECO:0000256" key="5">
    <source>
        <dbReference type="ARBA" id="ARBA00023004"/>
    </source>
</evidence>
<dbReference type="AlphaFoldDB" id="H5SNG0"/>
<evidence type="ECO:0000256" key="4">
    <source>
        <dbReference type="ARBA" id="ARBA00022839"/>
    </source>
</evidence>
<comment type="cofactor">
    <cofactor evidence="9">
        <name>Mg(2+)</name>
        <dbReference type="ChEBI" id="CHEBI:18420"/>
    </cofactor>
    <cofactor evidence="9">
        <name>Mn(2+)</name>
        <dbReference type="ChEBI" id="CHEBI:29035"/>
    </cofactor>
    <text evidence="9">Mg(2+) or Mn(2+) required for ssDNA cleavage activity.</text>
</comment>
<accession>H5SNG0</accession>
<evidence type="ECO:0000256" key="8">
    <source>
        <dbReference type="ARBA" id="ARBA00023211"/>
    </source>
</evidence>
<dbReference type="Pfam" id="PF01930">
    <property type="entry name" value="Cas_Cas4"/>
    <property type="match status" value="1"/>
</dbReference>
<evidence type="ECO:0000256" key="3">
    <source>
        <dbReference type="ARBA" id="ARBA00022801"/>
    </source>
</evidence>
<organism evidence="11">
    <name type="scientific">uncultured Acetothermia bacterium</name>
    <dbReference type="NCBI Taxonomy" id="236499"/>
    <lineage>
        <taxon>Bacteria</taxon>
        <taxon>Candidatus Bipolaricaulota</taxon>
        <taxon>environmental samples</taxon>
    </lineage>
</organism>
<dbReference type="InterPro" id="IPR013343">
    <property type="entry name" value="CRISPR-assoc_prot_Cas4"/>
</dbReference>
<proteinExistence type="inferred from homology"/>
<reference evidence="11" key="2">
    <citation type="journal article" date="2012" name="PLoS ONE">
        <title>A Deeply Branching Thermophilic Bacterium with an Ancient Acetyl-CoA Pathway Dominates a Subsurface Ecosystem.</title>
        <authorList>
            <person name="Takami H."/>
            <person name="Noguchi H."/>
            <person name="Takaki Y."/>
            <person name="Uchiyama I."/>
            <person name="Toyoda A."/>
            <person name="Nishi S."/>
            <person name="Chee G.-J."/>
            <person name="Arai W."/>
            <person name="Nunoura T."/>
            <person name="Itoh T."/>
            <person name="Hattori M."/>
            <person name="Takai K."/>
        </authorList>
    </citation>
    <scope>NUCLEOTIDE SEQUENCE</scope>
</reference>